<gene>
    <name evidence="3" type="ORF">Scep_030696</name>
</gene>
<keyword evidence="2" id="KW-0472">Membrane</keyword>
<dbReference type="AlphaFoldDB" id="A0AAP0HIV0"/>
<keyword evidence="4" id="KW-1185">Reference proteome</keyword>
<evidence type="ECO:0000313" key="4">
    <source>
        <dbReference type="Proteomes" id="UP001419268"/>
    </source>
</evidence>
<feature type="compositionally biased region" description="Basic and acidic residues" evidence="1">
    <location>
        <begin position="375"/>
        <end position="391"/>
    </location>
</feature>
<dbReference type="Proteomes" id="UP001419268">
    <property type="component" value="Unassembled WGS sequence"/>
</dbReference>
<feature type="region of interest" description="Disordered" evidence="1">
    <location>
        <begin position="225"/>
        <end position="249"/>
    </location>
</feature>
<organism evidence="3 4">
    <name type="scientific">Stephania cephalantha</name>
    <dbReference type="NCBI Taxonomy" id="152367"/>
    <lineage>
        <taxon>Eukaryota</taxon>
        <taxon>Viridiplantae</taxon>
        <taxon>Streptophyta</taxon>
        <taxon>Embryophyta</taxon>
        <taxon>Tracheophyta</taxon>
        <taxon>Spermatophyta</taxon>
        <taxon>Magnoliopsida</taxon>
        <taxon>Ranunculales</taxon>
        <taxon>Menispermaceae</taxon>
        <taxon>Menispermoideae</taxon>
        <taxon>Cissampelideae</taxon>
        <taxon>Stephania</taxon>
    </lineage>
</organism>
<reference evidence="3 4" key="1">
    <citation type="submission" date="2024-01" db="EMBL/GenBank/DDBJ databases">
        <title>Genome assemblies of Stephania.</title>
        <authorList>
            <person name="Yang L."/>
        </authorList>
    </citation>
    <scope>NUCLEOTIDE SEQUENCE [LARGE SCALE GENOMIC DNA]</scope>
    <source>
        <strain evidence="3">JXDWG</strain>
        <tissue evidence="3">Leaf</tissue>
    </source>
</reference>
<evidence type="ECO:0000256" key="2">
    <source>
        <dbReference type="SAM" id="Phobius"/>
    </source>
</evidence>
<evidence type="ECO:0000313" key="3">
    <source>
        <dbReference type="EMBL" id="KAK9084225.1"/>
    </source>
</evidence>
<dbReference type="PANTHER" id="PTHR34962:SF3">
    <property type="entry name" value="ABC SUBFAMILY C PROTEIN"/>
    <property type="match status" value="1"/>
</dbReference>
<protein>
    <submittedName>
        <fullName evidence="3">Uncharacterized protein</fullName>
    </submittedName>
</protein>
<proteinExistence type="predicted"/>
<keyword evidence="2" id="KW-0812">Transmembrane</keyword>
<comment type="caution">
    <text evidence="3">The sequence shown here is derived from an EMBL/GenBank/DDBJ whole genome shotgun (WGS) entry which is preliminary data.</text>
</comment>
<feature type="compositionally biased region" description="Low complexity" evidence="1">
    <location>
        <begin position="415"/>
        <end position="429"/>
    </location>
</feature>
<dbReference type="EMBL" id="JBBNAG010000013">
    <property type="protein sequence ID" value="KAK9084225.1"/>
    <property type="molecule type" value="Genomic_DNA"/>
</dbReference>
<feature type="compositionally biased region" description="Polar residues" evidence="1">
    <location>
        <begin position="346"/>
        <end position="364"/>
    </location>
</feature>
<accession>A0AAP0HIV0</accession>
<feature type="region of interest" description="Disordered" evidence="1">
    <location>
        <begin position="318"/>
        <end position="429"/>
    </location>
</feature>
<keyword evidence="2" id="KW-1133">Transmembrane helix</keyword>
<sequence length="429" mass="46169">MKTVSIPSTMACLNNSSSLLSLPPKITAIPRKTTISSSQARSKRRKSYLRTKILKTLKTPKSPQQPIETFEALENPVQETLEIVAEEELIVPSNGDSDQFFGEFRVPESAEQGIVVGAGKAITARSVVELVLYFVGLFVVQTVCTVGFVMWSRKSGEVELGGEMVGERKKEGSWVGGEGRKKEGSWVGGEGLGRVLGGELGSGGVGEGRMREKIAEIRAMARAARESEEKSLSGNGGVPSTADGIGDSKTKTNVEVEVDRRLSKVEKKLQSIAGKSGSTLVNYVVKDRDRKVSEREESNVKDEKMVFKKKLKFKSPSAKLNSKAKGFGNVNDGGRINGKGRRASKTSKYSIGTNATNGDSNSSVIVGEEESSQLVEDRSLKDEKTNKHGLVDKWSSSIDTEKKDDEEGESSAIDSATTSGSSNSKSITC</sequence>
<feature type="transmembrane region" description="Helical" evidence="2">
    <location>
        <begin position="130"/>
        <end position="151"/>
    </location>
</feature>
<evidence type="ECO:0000256" key="1">
    <source>
        <dbReference type="SAM" id="MobiDB-lite"/>
    </source>
</evidence>
<dbReference type="PANTHER" id="PTHR34962">
    <property type="entry name" value="EMBRYO DEFECTIVE 1703-RELATED"/>
    <property type="match status" value="1"/>
</dbReference>
<name>A0AAP0HIV0_9MAGN</name>